<accession>A0ACA9PUS4</accession>
<evidence type="ECO:0000313" key="2">
    <source>
        <dbReference type="Proteomes" id="UP000789920"/>
    </source>
</evidence>
<organism evidence="1 2">
    <name type="scientific">Racocetra persica</name>
    <dbReference type="NCBI Taxonomy" id="160502"/>
    <lineage>
        <taxon>Eukaryota</taxon>
        <taxon>Fungi</taxon>
        <taxon>Fungi incertae sedis</taxon>
        <taxon>Mucoromycota</taxon>
        <taxon>Glomeromycotina</taxon>
        <taxon>Glomeromycetes</taxon>
        <taxon>Diversisporales</taxon>
        <taxon>Gigasporaceae</taxon>
        <taxon>Racocetra</taxon>
    </lineage>
</organism>
<protein>
    <submittedName>
        <fullName evidence="1">1271_t:CDS:1</fullName>
    </submittedName>
</protein>
<feature type="non-terminal residue" evidence="1">
    <location>
        <position position="166"/>
    </location>
</feature>
<dbReference type="EMBL" id="CAJVQC010022570">
    <property type="protein sequence ID" value="CAG8718599.1"/>
    <property type="molecule type" value="Genomic_DNA"/>
</dbReference>
<proteinExistence type="predicted"/>
<name>A0ACA9PUS4_9GLOM</name>
<keyword evidence="2" id="KW-1185">Reference proteome</keyword>
<reference evidence="1" key="1">
    <citation type="submission" date="2021-06" db="EMBL/GenBank/DDBJ databases">
        <authorList>
            <person name="Kallberg Y."/>
            <person name="Tangrot J."/>
            <person name="Rosling A."/>
        </authorList>
    </citation>
    <scope>NUCLEOTIDE SEQUENCE</scope>
    <source>
        <strain evidence="1">MA461A</strain>
    </source>
</reference>
<gene>
    <name evidence="1" type="ORF">RPERSI_LOCUS11101</name>
</gene>
<sequence length="166" mass="19209">MEETGSENIQISKLNNFIDFNFNEFIKDSKNFYSIKSNSDIFYLENCDDDILNLFNHFFEIFNNHYAPVYVVNVLKQYFKDNNLNPVDIFHKLINLPCNSFFTSLIGYFGQFGIGTDVNYQLAISSYIHASKSSIQNTSSCDVLLCNLVRNNRFIGQISLAYSYFG</sequence>
<dbReference type="Proteomes" id="UP000789920">
    <property type="component" value="Unassembled WGS sequence"/>
</dbReference>
<evidence type="ECO:0000313" key="1">
    <source>
        <dbReference type="EMBL" id="CAG8718599.1"/>
    </source>
</evidence>
<comment type="caution">
    <text evidence="1">The sequence shown here is derived from an EMBL/GenBank/DDBJ whole genome shotgun (WGS) entry which is preliminary data.</text>
</comment>